<proteinExistence type="predicted"/>
<accession>A0A420HCF1</accession>
<gene>
    <name evidence="1" type="ORF">OnM2_092044</name>
</gene>
<dbReference type="Proteomes" id="UP000286134">
    <property type="component" value="Unassembled WGS sequence"/>
</dbReference>
<evidence type="ECO:0000313" key="2">
    <source>
        <dbReference type="Proteomes" id="UP000286134"/>
    </source>
</evidence>
<sequence length="174" mass="19559">MFQPSSFSSGLDTSIASSQFRRLSFSTNNAQLGPQHSTKSACNNRRKRYISSLFSRATTTTAIPANSANNSIFRPVTLESAKTTWVFRYFPFISTTNNRTISNPSALPPPPYIGLLRHSDANPDIVIARERVQNAEAVEEAARRSLQLAHAAVGEAREHVRLLERRERVEWQRN</sequence>
<protein>
    <submittedName>
        <fullName evidence="1">Uncharacterized protein</fullName>
    </submittedName>
</protein>
<reference evidence="1 2" key="1">
    <citation type="journal article" date="2018" name="BMC Genomics">
        <title>Comparative genome analyses reveal sequence features reflecting distinct modes of host-adaptation between dicot and monocot powdery mildew.</title>
        <authorList>
            <person name="Wu Y."/>
            <person name="Ma X."/>
            <person name="Pan Z."/>
            <person name="Kale S.D."/>
            <person name="Song Y."/>
            <person name="King H."/>
            <person name="Zhang Q."/>
            <person name="Presley C."/>
            <person name="Deng X."/>
            <person name="Wei C.I."/>
            <person name="Xiao S."/>
        </authorList>
    </citation>
    <scope>NUCLEOTIDE SEQUENCE [LARGE SCALE GENOMIC DNA]</scope>
    <source>
        <strain evidence="1">UMSG2</strain>
    </source>
</reference>
<dbReference type="EMBL" id="MCFK01009257">
    <property type="protein sequence ID" value="RKF55075.1"/>
    <property type="molecule type" value="Genomic_DNA"/>
</dbReference>
<keyword evidence="2" id="KW-1185">Reference proteome</keyword>
<evidence type="ECO:0000313" key="1">
    <source>
        <dbReference type="EMBL" id="RKF55075.1"/>
    </source>
</evidence>
<comment type="caution">
    <text evidence="1">The sequence shown here is derived from an EMBL/GenBank/DDBJ whole genome shotgun (WGS) entry which is preliminary data.</text>
</comment>
<organism evidence="1 2">
    <name type="scientific">Erysiphe neolycopersici</name>
    <dbReference type="NCBI Taxonomy" id="212602"/>
    <lineage>
        <taxon>Eukaryota</taxon>
        <taxon>Fungi</taxon>
        <taxon>Dikarya</taxon>
        <taxon>Ascomycota</taxon>
        <taxon>Pezizomycotina</taxon>
        <taxon>Leotiomycetes</taxon>
        <taxon>Erysiphales</taxon>
        <taxon>Erysiphaceae</taxon>
        <taxon>Erysiphe</taxon>
    </lineage>
</organism>
<dbReference type="AlphaFoldDB" id="A0A420HCF1"/>
<name>A0A420HCF1_9PEZI</name>